<reference evidence="2 3" key="1">
    <citation type="journal article" date="2008" name="Nature">
        <title>The Trichoplax genome and the nature of placozoans.</title>
        <authorList>
            <person name="Srivastava M."/>
            <person name="Begovic E."/>
            <person name="Chapman J."/>
            <person name="Putnam N.H."/>
            <person name="Hellsten U."/>
            <person name="Kawashima T."/>
            <person name="Kuo A."/>
            <person name="Mitros T."/>
            <person name="Salamov A."/>
            <person name="Carpenter M.L."/>
            <person name="Signorovitch A.Y."/>
            <person name="Moreno M.A."/>
            <person name="Kamm K."/>
            <person name="Grimwood J."/>
            <person name="Schmutz J."/>
            <person name="Shapiro H."/>
            <person name="Grigoriev I.V."/>
            <person name="Buss L.W."/>
            <person name="Schierwater B."/>
            <person name="Dellaporta S.L."/>
            <person name="Rokhsar D.S."/>
        </authorList>
    </citation>
    <scope>NUCLEOTIDE SEQUENCE [LARGE SCALE GENOMIC DNA]</scope>
    <source>
        <strain evidence="2 3">Grell-BS-1999</strain>
    </source>
</reference>
<feature type="compositionally biased region" description="Low complexity" evidence="1">
    <location>
        <begin position="125"/>
        <end position="148"/>
    </location>
</feature>
<dbReference type="HOGENOM" id="CLU_584408_0_0_1"/>
<dbReference type="KEGG" id="tad:TRIADDRAFT_56153"/>
<dbReference type="AlphaFoldDB" id="B3RXB8"/>
<dbReference type="EMBL" id="DS985245">
    <property type="protein sequence ID" value="EDV24390.1"/>
    <property type="molecule type" value="Genomic_DNA"/>
</dbReference>
<feature type="region of interest" description="Disordered" evidence="1">
    <location>
        <begin position="38"/>
        <end position="59"/>
    </location>
</feature>
<dbReference type="InterPro" id="IPR035897">
    <property type="entry name" value="Toll_tir_struct_dom_sf"/>
</dbReference>
<dbReference type="RefSeq" id="XP_002112280.1">
    <property type="nucleotide sequence ID" value="XM_002112244.1"/>
</dbReference>
<evidence type="ECO:0008006" key="4">
    <source>
        <dbReference type="Google" id="ProtNLM"/>
    </source>
</evidence>
<name>B3RXB8_TRIAD</name>
<proteinExistence type="predicted"/>
<organism evidence="2 3">
    <name type="scientific">Trichoplax adhaerens</name>
    <name type="common">Trichoplax reptans</name>
    <dbReference type="NCBI Taxonomy" id="10228"/>
    <lineage>
        <taxon>Eukaryota</taxon>
        <taxon>Metazoa</taxon>
        <taxon>Placozoa</taxon>
        <taxon>Uniplacotomia</taxon>
        <taxon>Trichoplacea</taxon>
        <taxon>Trichoplacidae</taxon>
        <taxon>Trichoplax</taxon>
    </lineage>
</organism>
<keyword evidence="3" id="KW-1185">Reference proteome</keyword>
<gene>
    <name evidence="2" type="ORF">TRIADDRAFT_56153</name>
</gene>
<evidence type="ECO:0000313" key="2">
    <source>
        <dbReference type="EMBL" id="EDV24390.1"/>
    </source>
</evidence>
<sequence>MKSIWRRWTVSNKTTPKAISFYSHSNGDITAEVISSPSNSNDAISNNSTPKVFAGRSNSKRDVTAKAILSHSNFKDDISNSTRPKVSSSHPDFNHNIPNSTRPKLSSSHSDFNHDIPNSTRPKLSSSHSDSNHDISNSTRPKLSSSHSHSNHDISDSTTPEVISAYSKSDNTTPEVVLCHSDSDNDIAYGKKLEVHLKELGVRVFRTDKSLTPGKSISAEFGRLAQKLFIFILSGHIFTRANNWLDHVLSLKSDEADPSASTNRGLDDIVIIPVLRMPSHEFDRYCRPSLSNLNKIEGLRGPSSVADIVHHILQEGSTSSNFAPWLSQYLRNRKGQELPKGIQYDVFVTYQEKTEYVQALVGKLRSDWFSLKVYDKKLEGLTHSLIEPTIEKSAKILVILNGNFNSVKWQNHYQPWIKYHKKTAQVTCILCDPEKFSRLSETVFAKAQRIDWNDAYLYETLYKRLREQ</sequence>
<evidence type="ECO:0000256" key="1">
    <source>
        <dbReference type="SAM" id="MobiDB-lite"/>
    </source>
</evidence>
<evidence type="ECO:0000313" key="3">
    <source>
        <dbReference type="Proteomes" id="UP000009022"/>
    </source>
</evidence>
<dbReference type="InParanoid" id="B3RXB8"/>
<accession>B3RXB8</accession>
<protein>
    <recommendedName>
        <fullName evidence="4">TIR domain-containing protein</fullName>
    </recommendedName>
</protein>
<feature type="compositionally biased region" description="Polar residues" evidence="1">
    <location>
        <begin position="38"/>
        <end position="50"/>
    </location>
</feature>
<dbReference type="CTD" id="6753945"/>
<dbReference type="SUPFAM" id="SSF52200">
    <property type="entry name" value="Toll/Interleukin receptor TIR domain"/>
    <property type="match status" value="2"/>
</dbReference>
<feature type="compositionally biased region" description="Polar residues" evidence="1">
    <location>
        <begin position="79"/>
        <end position="124"/>
    </location>
</feature>
<dbReference type="Gene3D" id="3.40.50.10140">
    <property type="entry name" value="Toll/interleukin-1 receptor homology (TIR) domain"/>
    <property type="match status" value="2"/>
</dbReference>
<dbReference type="Proteomes" id="UP000009022">
    <property type="component" value="Unassembled WGS sequence"/>
</dbReference>
<dbReference type="GeneID" id="6753945"/>
<feature type="region of interest" description="Disordered" evidence="1">
    <location>
        <begin position="75"/>
        <end position="159"/>
    </location>
</feature>